<sequence>MLTFLPLNTVNDLKKSSLSYHLISEEDPEDIVKVWNDIVECQTLIRFEQDEKDY</sequence>
<evidence type="ECO:0000313" key="1">
    <source>
        <dbReference type="EMBL" id="BBO66878.1"/>
    </source>
</evidence>
<gene>
    <name evidence="1" type="ORF">DSCA_08080</name>
</gene>
<accession>A0A5K7YCL9</accession>
<name>A0A5K7YCL9_9BACT</name>
<dbReference type="KEGG" id="dalk:DSCA_08080"/>
<dbReference type="Proteomes" id="UP000427906">
    <property type="component" value="Chromosome"/>
</dbReference>
<dbReference type="AlphaFoldDB" id="A0A5K7YCL9"/>
<dbReference type="EMBL" id="AP021874">
    <property type="protein sequence ID" value="BBO66878.1"/>
    <property type="molecule type" value="Genomic_DNA"/>
</dbReference>
<keyword evidence="2" id="KW-1185">Reference proteome</keyword>
<proteinExistence type="predicted"/>
<evidence type="ECO:0000313" key="2">
    <source>
        <dbReference type="Proteomes" id="UP000427906"/>
    </source>
</evidence>
<protein>
    <submittedName>
        <fullName evidence="1">Uncharacterized protein</fullName>
    </submittedName>
</protein>
<reference evidence="1 2" key="1">
    <citation type="submission" date="2019-11" db="EMBL/GenBank/DDBJ databases">
        <title>Comparative genomics of hydrocarbon-degrading Desulfosarcina strains.</title>
        <authorList>
            <person name="Watanabe M."/>
            <person name="Kojima H."/>
            <person name="Fukui M."/>
        </authorList>
    </citation>
    <scope>NUCLEOTIDE SEQUENCE [LARGE SCALE GENOMIC DNA]</scope>
    <source>
        <strain evidence="1 2">PL12</strain>
    </source>
</reference>
<organism evidence="1 2">
    <name type="scientific">Desulfosarcina alkanivorans</name>
    <dbReference type="NCBI Taxonomy" id="571177"/>
    <lineage>
        <taxon>Bacteria</taxon>
        <taxon>Pseudomonadati</taxon>
        <taxon>Thermodesulfobacteriota</taxon>
        <taxon>Desulfobacteria</taxon>
        <taxon>Desulfobacterales</taxon>
        <taxon>Desulfosarcinaceae</taxon>
        <taxon>Desulfosarcina</taxon>
    </lineage>
</organism>